<sequence>MSYECGTNGRELENKFSSLQIDGSAADNSAALRKYVPPHLRGGFDSNEGYNNDQSRSGRGGFGRGGSRGNFDDGFSRGGRGRSGNFGFGSQNGGRGGGFNSFDRGFRRYEAGYGGPPRRSFDDGGSVDWSKQLPPNERLEKELFHKVNTGINFDLYDNIETNVSGPNVEDLTPIQSYDDVSLTVIVRDNITLAQYSRPTPVQKYAIRIISMGRDLMACAQTGSGKTAAFLIPILNNMFEQGPGNSLIACAESNHRKQFPVGLILAPTRELASQIYDEARKFSYRSKVRPCVVYGGADMRKQLQELSNGCNLLVATPGRLLDVIERGRIGLNHVRFLVLDEADRMLDMGFEQQIRRIVDQDHMPPKESRQTLMFSATFPKEIQILAQDFLNEYVFLTVGRVGSTSENITQTLLWVPEVGKRDVLVDLLADSDPTDRTLIFVETKRGADALEEYLFQEKYSVASIHGDRTQEDRELALKYFRLGVTPILVATAVAARGLDIPDVKHVINYDLPSDIEEYIHRIGRTGRVGNLGKATSFFNDKNRNLAPELIERLEEVNQCVPQWLRSICDEPSRQQSSGRGRLRRGGGFGGRDYRQQHNRGGGGGGGGGQFGGFSNRYGGGGMGGFNDGGYSNFGGPPRGRGGGGHTDWWSMAAPFGAQENPTGRGGQSRKITNRSYDGQFRKSGGNHSSW</sequence>
<dbReference type="InterPro" id="IPR001650">
    <property type="entry name" value="Helicase_C-like"/>
</dbReference>
<dbReference type="InterPro" id="IPR014001">
    <property type="entry name" value="Helicase_ATP-bd"/>
</dbReference>
<keyword evidence="5 7" id="KW-0067">ATP-binding</keyword>
<feature type="compositionally biased region" description="Gly residues" evidence="8">
    <location>
        <begin position="58"/>
        <end position="68"/>
    </location>
</feature>
<evidence type="ECO:0000256" key="2">
    <source>
        <dbReference type="ARBA" id="ARBA00022741"/>
    </source>
</evidence>
<dbReference type="PROSITE" id="PS51194">
    <property type="entry name" value="HELICASE_CTER"/>
    <property type="match status" value="1"/>
</dbReference>
<keyword evidence="4 7" id="KW-0347">Helicase</keyword>
<evidence type="ECO:0000256" key="5">
    <source>
        <dbReference type="ARBA" id="ARBA00022840"/>
    </source>
</evidence>
<evidence type="ECO:0000256" key="8">
    <source>
        <dbReference type="SAM" id="MobiDB-lite"/>
    </source>
</evidence>
<dbReference type="InterPro" id="IPR027417">
    <property type="entry name" value="P-loop_NTPase"/>
</dbReference>
<dbReference type="SUPFAM" id="SSF52540">
    <property type="entry name" value="P-loop containing nucleoside triphosphate hydrolases"/>
    <property type="match status" value="1"/>
</dbReference>
<dbReference type="FunFam" id="3.40.50.300:FF:000397">
    <property type="entry name" value="Probable ATP-dependent RNA helicase DDX4"/>
    <property type="match status" value="1"/>
</dbReference>
<dbReference type="EC" id="3.6.4.13" evidence="1"/>
<dbReference type="SMART" id="SM00487">
    <property type="entry name" value="DEXDc"/>
    <property type="match status" value="1"/>
</dbReference>
<dbReference type="GO" id="GO:0003676">
    <property type="term" value="F:nucleic acid binding"/>
    <property type="evidence" value="ECO:0007669"/>
    <property type="project" value="InterPro"/>
</dbReference>
<keyword evidence="2 7" id="KW-0547">Nucleotide-binding</keyword>
<feature type="domain" description="Helicase ATP-binding" evidence="9">
    <location>
        <begin position="206"/>
        <end position="395"/>
    </location>
</feature>
<dbReference type="GO" id="GO:0005524">
    <property type="term" value="F:ATP binding"/>
    <property type="evidence" value="ECO:0007669"/>
    <property type="project" value="UniProtKB-KW"/>
</dbReference>
<organism evidence="11 12">
    <name type="scientific">Hymenolepis diminuta</name>
    <name type="common">Rat tapeworm</name>
    <dbReference type="NCBI Taxonomy" id="6216"/>
    <lineage>
        <taxon>Eukaryota</taxon>
        <taxon>Metazoa</taxon>
        <taxon>Spiralia</taxon>
        <taxon>Lophotrochozoa</taxon>
        <taxon>Platyhelminthes</taxon>
        <taxon>Cestoda</taxon>
        <taxon>Eucestoda</taxon>
        <taxon>Cyclophyllidea</taxon>
        <taxon>Hymenolepididae</taxon>
        <taxon>Hymenolepis</taxon>
    </lineage>
</organism>
<dbReference type="InterPro" id="IPR000629">
    <property type="entry name" value="RNA-helicase_DEAD-box_CS"/>
</dbReference>
<name>A0A564YMG3_HYMDI</name>
<evidence type="ECO:0000259" key="9">
    <source>
        <dbReference type="PROSITE" id="PS51192"/>
    </source>
</evidence>
<dbReference type="Pfam" id="PF00270">
    <property type="entry name" value="DEAD"/>
    <property type="match status" value="1"/>
</dbReference>
<feature type="region of interest" description="Disordered" evidence="8">
    <location>
        <begin position="41"/>
        <end position="101"/>
    </location>
</feature>
<evidence type="ECO:0000313" key="12">
    <source>
        <dbReference type="Proteomes" id="UP000321570"/>
    </source>
</evidence>
<dbReference type="PROSITE" id="PS51192">
    <property type="entry name" value="HELICASE_ATP_BIND_1"/>
    <property type="match status" value="1"/>
</dbReference>
<dbReference type="Proteomes" id="UP000321570">
    <property type="component" value="Unassembled WGS sequence"/>
</dbReference>
<reference evidence="11 12" key="1">
    <citation type="submission" date="2019-07" db="EMBL/GenBank/DDBJ databases">
        <authorList>
            <person name="Jastrzebski P J."/>
            <person name="Paukszto L."/>
            <person name="Jastrzebski P J."/>
        </authorList>
    </citation>
    <scope>NUCLEOTIDE SEQUENCE [LARGE SCALE GENOMIC DNA]</scope>
    <source>
        <strain evidence="11 12">WMS-il1</strain>
    </source>
</reference>
<dbReference type="Gene3D" id="3.40.50.300">
    <property type="entry name" value="P-loop containing nucleotide triphosphate hydrolases"/>
    <property type="match status" value="2"/>
</dbReference>
<evidence type="ECO:0000259" key="10">
    <source>
        <dbReference type="PROSITE" id="PS51194"/>
    </source>
</evidence>
<keyword evidence="3 7" id="KW-0378">Hydrolase</keyword>
<feature type="non-terminal residue" evidence="11">
    <location>
        <position position="689"/>
    </location>
</feature>
<feature type="domain" description="Helicase C-terminal" evidence="10">
    <location>
        <begin position="406"/>
        <end position="567"/>
    </location>
</feature>
<dbReference type="AlphaFoldDB" id="A0A564YMG3"/>
<dbReference type="InterPro" id="IPR011545">
    <property type="entry name" value="DEAD/DEAH_box_helicase_dom"/>
</dbReference>
<evidence type="ECO:0000256" key="6">
    <source>
        <dbReference type="ARBA" id="ARBA00047984"/>
    </source>
</evidence>
<evidence type="ECO:0000256" key="4">
    <source>
        <dbReference type="ARBA" id="ARBA00022806"/>
    </source>
</evidence>
<proteinExistence type="inferred from homology"/>
<dbReference type="PROSITE" id="PS00039">
    <property type="entry name" value="DEAD_ATP_HELICASE"/>
    <property type="match status" value="1"/>
</dbReference>
<dbReference type="GO" id="GO:0003724">
    <property type="term" value="F:RNA helicase activity"/>
    <property type="evidence" value="ECO:0007669"/>
    <property type="project" value="UniProtKB-EC"/>
</dbReference>
<dbReference type="EMBL" id="CABIJS010000288">
    <property type="protein sequence ID" value="VUZ48370.1"/>
    <property type="molecule type" value="Genomic_DNA"/>
</dbReference>
<feature type="compositionally biased region" description="Gly residues" evidence="8">
    <location>
        <begin position="76"/>
        <end position="99"/>
    </location>
</feature>
<gene>
    <name evidence="11" type="ORF">WMSIL1_LOCUS7742</name>
</gene>
<keyword evidence="12" id="KW-1185">Reference proteome</keyword>
<evidence type="ECO:0000313" key="11">
    <source>
        <dbReference type="EMBL" id="VUZ48370.1"/>
    </source>
</evidence>
<feature type="compositionally biased region" description="Gly residues" evidence="8">
    <location>
        <begin position="635"/>
        <end position="644"/>
    </location>
</feature>
<dbReference type="SMART" id="SM00490">
    <property type="entry name" value="HELICc"/>
    <property type="match status" value="1"/>
</dbReference>
<dbReference type="Pfam" id="PF00271">
    <property type="entry name" value="Helicase_C"/>
    <property type="match status" value="1"/>
</dbReference>
<feature type="region of interest" description="Disordered" evidence="8">
    <location>
        <begin position="632"/>
        <end position="689"/>
    </location>
</feature>
<dbReference type="CDD" id="cd18787">
    <property type="entry name" value="SF2_C_DEAD"/>
    <property type="match status" value="1"/>
</dbReference>
<dbReference type="GO" id="GO:0016787">
    <property type="term" value="F:hydrolase activity"/>
    <property type="evidence" value="ECO:0007669"/>
    <property type="project" value="UniProtKB-KW"/>
</dbReference>
<dbReference type="FunFam" id="3.40.50.300:FF:000008">
    <property type="entry name" value="ATP-dependent RNA helicase RhlB"/>
    <property type="match status" value="1"/>
</dbReference>
<evidence type="ECO:0000256" key="1">
    <source>
        <dbReference type="ARBA" id="ARBA00012552"/>
    </source>
</evidence>
<evidence type="ECO:0000256" key="3">
    <source>
        <dbReference type="ARBA" id="ARBA00022801"/>
    </source>
</evidence>
<comment type="similarity">
    <text evidence="7">Belongs to the DEAD box helicase family.</text>
</comment>
<feature type="compositionally biased region" description="Gly residues" evidence="8">
    <location>
        <begin position="598"/>
        <end position="611"/>
    </location>
</feature>
<feature type="region of interest" description="Disordered" evidence="8">
    <location>
        <begin position="569"/>
        <end position="611"/>
    </location>
</feature>
<dbReference type="PANTHER" id="PTHR47958">
    <property type="entry name" value="ATP-DEPENDENT RNA HELICASE DBP3"/>
    <property type="match status" value="1"/>
</dbReference>
<accession>A0A564YMG3</accession>
<comment type="catalytic activity">
    <reaction evidence="6">
        <text>ATP + H2O = ADP + phosphate + H(+)</text>
        <dbReference type="Rhea" id="RHEA:13065"/>
        <dbReference type="ChEBI" id="CHEBI:15377"/>
        <dbReference type="ChEBI" id="CHEBI:15378"/>
        <dbReference type="ChEBI" id="CHEBI:30616"/>
        <dbReference type="ChEBI" id="CHEBI:43474"/>
        <dbReference type="ChEBI" id="CHEBI:456216"/>
        <dbReference type="EC" id="3.6.4.13"/>
    </reaction>
</comment>
<evidence type="ECO:0000256" key="7">
    <source>
        <dbReference type="RuleBase" id="RU000492"/>
    </source>
</evidence>
<protein>
    <recommendedName>
        <fullName evidence="1">RNA helicase</fullName>
        <ecNumber evidence="1">3.6.4.13</ecNumber>
    </recommendedName>
</protein>